<comment type="caution">
    <text evidence="3">The sequence shown here is derived from an EMBL/GenBank/DDBJ whole genome shotgun (WGS) entry which is preliminary data.</text>
</comment>
<dbReference type="CDD" id="cd00063">
    <property type="entry name" value="FN3"/>
    <property type="match status" value="1"/>
</dbReference>
<feature type="domain" description="Fibronectin type-III" evidence="2">
    <location>
        <begin position="526"/>
        <end position="624"/>
    </location>
</feature>
<sequence length="1117" mass="120860">MKRDLLNRIRTLFLVLAGVSFAACSESEVEEPTLGVNTTSVSANKRGLTYEGGDVTFEVTSNVYWVIHIDEEADWLTVSPRAAYGSHQVHVSAAVNTGEARTATLYFDSLDGVTTQIEVRQGSADELIYYLRTGMGVEPVSAPVAVSDFSEWGADGVGTASALFSGVHAEVVSDLASSGYEAATGGNAVLLADAAGVGEGETPSFSVSGISLLGDRYFRVKVGVAPVSGQADDVHLRLLAGNGGDEFIEVPCEWLESGEESGWKELFACFSVPEETENLDLRLENAGGACRIDDFRFYEGNVGEGYELVFQVGADDGLPEGHVYFEDDFSWVTDVYGGTDYIGTWPTPLTAEQYWNGVTAAAFGDEAYNTLINSGWVTDDNKLKERVYLRVGYIKMGRGSNAAGCGGGLVTPALGIKHNCSANVKVSFDCCIYVSSGGSWDPSTMQVRVIGPGTINDDVSTVKLFEMQTATPLQWETKECIVYGATDQTQIVFESVEEVKANRWFFDNVRLVKAGADEQPPVELTPLDTPEVTYDQEGSTASSVRFSWPVVESAARYEYTYTCLNCGEVVESRSGETTETNVVFDGLIAGTSCSLTVRALPTEEDTTYEASEWCEPVEGTVKSSVTGVDSHPVGYALLEDDLSWVTVGVYGEESFVDTYPGNPAGIRFDKVSAAGQALLEEKGWEMTSSNSAAYLYAGSIKLGTSSAVGSVFTPRVSAIDPGTKVNAEVIVGGTAFLGTNDYYDDDAAAITIEGDGTFEDGSKSMEFRMGSWNDWVRHRFVVRDITAATRFRLESRTAAKGRLFFNYFGVVKLDDAYSPASELPQLETPGNVTLSDASAYGFDLSWTEVPNATDYTYYVVRPDGWIAATGKSWEPRVHIGGLDGKSVAGHPYFNVRIVANHMNYDSGKQEIPQTYRSSESSRALQAQLVETSATVYFQDDFSWIDPAGGSALLATNTDWINTYCTTDTMIRFDKLEEEGTSLHGWSYDSNRKSVYTRPGYIHLNSSSAQGLLISPALAAISGSDDVEVSFDATYFYQYFSKTADTNKTLTIALRGAGTIEGATDGVLTVTLSRGNAWEGFSFRILGADATTQVLFGPAVASKNRVQFDNFRVVSLTK</sequence>
<dbReference type="EMBL" id="DXDA01000027">
    <property type="protein sequence ID" value="HIY68431.1"/>
    <property type="molecule type" value="Genomic_DNA"/>
</dbReference>
<keyword evidence="1" id="KW-0732">Signal</keyword>
<dbReference type="SUPFAM" id="SSF49265">
    <property type="entry name" value="Fibronectin type III"/>
    <property type="match status" value="1"/>
</dbReference>
<reference evidence="3" key="1">
    <citation type="journal article" date="2021" name="PeerJ">
        <title>Extensive microbial diversity within the chicken gut microbiome revealed by metagenomics and culture.</title>
        <authorList>
            <person name="Gilroy R."/>
            <person name="Ravi A."/>
            <person name="Getino M."/>
            <person name="Pursley I."/>
            <person name="Horton D.L."/>
            <person name="Alikhan N.F."/>
            <person name="Baker D."/>
            <person name="Gharbi K."/>
            <person name="Hall N."/>
            <person name="Watson M."/>
            <person name="Adriaenssens E.M."/>
            <person name="Foster-Nyarko E."/>
            <person name="Jarju S."/>
            <person name="Secka A."/>
            <person name="Antonio M."/>
            <person name="Oren A."/>
            <person name="Chaudhuri R.R."/>
            <person name="La Ragione R."/>
            <person name="Hildebrand F."/>
            <person name="Pallen M.J."/>
        </authorList>
    </citation>
    <scope>NUCLEOTIDE SEQUENCE</scope>
    <source>
        <strain evidence="3">5134</strain>
    </source>
</reference>
<evidence type="ECO:0000256" key="1">
    <source>
        <dbReference type="SAM" id="SignalP"/>
    </source>
</evidence>
<proteinExistence type="predicted"/>
<dbReference type="Gene3D" id="2.60.40.10">
    <property type="entry name" value="Immunoglobulins"/>
    <property type="match status" value="1"/>
</dbReference>
<feature type="chain" id="PRO_5038910642" description="Fibronectin type-III domain-containing protein" evidence="1">
    <location>
        <begin position="23"/>
        <end position="1117"/>
    </location>
</feature>
<dbReference type="PROSITE" id="PS50853">
    <property type="entry name" value="FN3"/>
    <property type="match status" value="1"/>
</dbReference>
<protein>
    <recommendedName>
        <fullName evidence="2">Fibronectin type-III domain-containing protein</fullName>
    </recommendedName>
</protein>
<gene>
    <name evidence="3" type="ORF">H9828_03325</name>
</gene>
<dbReference type="InterPro" id="IPR024361">
    <property type="entry name" value="BACON"/>
</dbReference>
<dbReference type="Proteomes" id="UP000886844">
    <property type="component" value="Unassembled WGS sequence"/>
</dbReference>
<dbReference type="InterPro" id="IPR036116">
    <property type="entry name" value="FN3_sf"/>
</dbReference>
<feature type="signal peptide" evidence="1">
    <location>
        <begin position="1"/>
        <end position="22"/>
    </location>
</feature>
<accession>A0A9D2CAM4</accession>
<dbReference type="CDD" id="cd14948">
    <property type="entry name" value="BACON"/>
    <property type="match status" value="1"/>
</dbReference>
<evidence type="ECO:0000313" key="4">
    <source>
        <dbReference type="Proteomes" id="UP000886844"/>
    </source>
</evidence>
<dbReference type="InterPro" id="IPR013783">
    <property type="entry name" value="Ig-like_fold"/>
</dbReference>
<dbReference type="PROSITE" id="PS51257">
    <property type="entry name" value="PROKAR_LIPOPROTEIN"/>
    <property type="match status" value="1"/>
</dbReference>
<evidence type="ECO:0000259" key="2">
    <source>
        <dbReference type="PROSITE" id="PS50853"/>
    </source>
</evidence>
<organism evidence="3 4">
    <name type="scientific">Candidatus Alistipes intestinigallinarum</name>
    <dbReference type="NCBI Taxonomy" id="2838440"/>
    <lineage>
        <taxon>Bacteria</taxon>
        <taxon>Pseudomonadati</taxon>
        <taxon>Bacteroidota</taxon>
        <taxon>Bacteroidia</taxon>
        <taxon>Bacteroidales</taxon>
        <taxon>Rikenellaceae</taxon>
        <taxon>Alistipes</taxon>
    </lineage>
</organism>
<name>A0A9D2CAM4_9BACT</name>
<dbReference type="InterPro" id="IPR003961">
    <property type="entry name" value="FN3_dom"/>
</dbReference>
<evidence type="ECO:0000313" key="3">
    <source>
        <dbReference type="EMBL" id="HIY68431.1"/>
    </source>
</evidence>
<dbReference type="AlphaFoldDB" id="A0A9D2CAM4"/>
<reference evidence="3" key="2">
    <citation type="submission" date="2021-04" db="EMBL/GenBank/DDBJ databases">
        <authorList>
            <person name="Gilroy R."/>
        </authorList>
    </citation>
    <scope>NUCLEOTIDE SEQUENCE</scope>
    <source>
        <strain evidence="3">5134</strain>
    </source>
</reference>